<protein>
    <submittedName>
        <fullName evidence="2 3">Uncharacterized protein</fullName>
    </submittedName>
</protein>
<organism evidence="2">
    <name type="scientific">Glycine max</name>
    <name type="common">Soybean</name>
    <name type="synonym">Glycine hispida</name>
    <dbReference type="NCBI Taxonomy" id="3847"/>
    <lineage>
        <taxon>Eukaryota</taxon>
        <taxon>Viridiplantae</taxon>
        <taxon>Streptophyta</taxon>
        <taxon>Embryophyta</taxon>
        <taxon>Tracheophyta</taxon>
        <taxon>Spermatophyta</taxon>
        <taxon>Magnoliopsida</taxon>
        <taxon>eudicotyledons</taxon>
        <taxon>Gunneridae</taxon>
        <taxon>Pentapetalae</taxon>
        <taxon>rosids</taxon>
        <taxon>fabids</taxon>
        <taxon>Fabales</taxon>
        <taxon>Fabaceae</taxon>
        <taxon>Papilionoideae</taxon>
        <taxon>50 kb inversion clade</taxon>
        <taxon>NPAAA clade</taxon>
        <taxon>indigoferoid/millettioid clade</taxon>
        <taxon>Phaseoleae</taxon>
        <taxon>Glycine</taxon>
        <taxon>Glycine subgen. Soja</taxon>
    </lineage>
</organism>
<dbReference type="AlphaFoldDB" id="A0A0R0IGH8"/>
<evidence type="ECO:0000313" key="3">
    <source>
        <dbReference type="EnsemblPlants" id="KRH38031"/>
    </source>
</evidence>
<sequence>MVIGGLKLYVNIPKYGRDTLRMESQRLVEKDQYSATRLEDDPLWDFGADITPEYMGDDMVLLLGLTDDKAERMRKEALEGEEAMFYSLEKWSPGLHSGQRLNWVQCWGIPLPALEKTHIQKIVAVFGDLVDVDDDIDAARRVDKARVLIRTPWKPAIQHTIRVYVGEEVYEVQVVEECSQSVEPCHCRRTSVTWSSEEAESDDSSIGTPVSRNRSVPSHDDVDVATMEPPDTAERRRFSSDLIARNDDDVATLEPLNMAERRRFSSDFTVGRDDDATNMEIPNIAERRRPCSGLTNGTAVLPNGLSTWSGPLGNSLNPRVKTQLSTMGTTATGADTGKDKVECQGQGPEAASSIQDWCNKGGAQAIRKEDQTTEDKGIHEKGNIVAAKKGERQSVESTLYPKEGTCCETSEEGENSAVIKADDVAVIQFLNVGESRDVHTHVGMGSRGMGFPIHTPNKHNGASSNSPQPSTNELSSIWRVYSRTRRCQQQPHLGSLNESINDTSSHIKILTRQQQPVRSQDTRGADCSGHISQKECFQIPQQMVNDKNGKSQLEEPADIWNMAQELGATTDIE</sequence>
<gene>
    <name evidence="2" type="ORF">GLYMA_09G105400</name>
</gene>
<proteinExistence type="predicted"/>
<dbReference type="Gramene" id="KRH38031">
    <property type="protein sequence ID" value="KRH38031"/>
    <property type="gene ID" value="GLYMA_09G105400"/>
</dbReference>
<evidence type="ECO:0000313" key="2">
    <source>
        <dbReference type="EMBL" id="KRH38031.1"/>
    </source>
</evidence>
<feature type="region of interest" description="Disordered" evidence="1">
    <location>
        <begin position="190"/>
        <end position="238"/>
    </location>
</feature>
<dbReference type="Proteomes" id="UP000008827">
    <property type="component" value="Chromosome 9"/>
</dbReference>
<feature type="compositionally biased region" description="Polar residues" evidence="1">
    <location>
        <begin position="206"/>
        <end position="216"/>
    </location>
</feature>
<accession>A0A0R0IGH8</accession>
<dbReference type="EnsemblPlants" id="KRH38031">
    <property type="protein sequence ID" value="KRH38031"/>
    <property type="gene ID" value="GLYMA_09G105400"/>
</dbReference>
<keyword evidence="4" id="KW-1185">Reference proteome</keyword>
<dbReference type="EMBL" id="CM000842">
    <property type="protein sequence ID" value="KRH38031.1"/>
    <property type="molecule type" value="Genomic_DNA"/>
</dbReference>
<evidence type="ECO:0000313" key="4">
    <source>
        <dbReference type="Proteomes" id="UP000008827"/>
    </source>
</evidence>
<reference evidence="3" key="2">
    <citation type="submission" date="2018-02" db="UniProtKB">
        <authorList>
            <consortium name="EnsemblPlants"/>
        </authorList>
    </citation>
    <scope>IDENTIFICATION</scope>
    <source>
        <strain evidence="3">Williams 82</strain>
    </source>
</reference>
<evidence type="ECO:0000256" key="1">
    <source>
        <dbReference type="SAM" id="MobiDB-lite"/>
    </source>
</evidence>
<dbReference type="InParanoid" id="A0A0R0IGH8"/>
<reference evidence="2 3" key="1">
    <citation type="journal article" date="2010" name="Nature">
        <title>Genome sequence of the palaeopolyploid soybean.</title>
        <authorList>
            <person name="Schmutz J."/>
            <person name="Cannon S.B."/>
            <person name="Schlueter J."/>
            <person name="Ma J."/>
            <person name="Mitros T."/>
            <person name="Nelson W."/>
            <person name="Hyten D.L."/>
            <person name="Song Q."/>
            <person name="Thelen J.J."/>
            <person name="Cheng J."/>
            <person name="Xu D."/>
            <person name="Hellsten U."/>
            <person name="May G.D."/>
            <person name="Yu Y."/>
            <person name="Sakurai T."/>
            <person name="Umezawa T."/>
            <person name="Bhattacharyya M.K."/>
            <person name="Sandhu D."/>
            <person name="Valliyodan B."/>
            <person name="Lindquist E."/>
            <person name="Peto M."/>
            <person name="Grant D."/>
            <person name="Shu S."/>
            <person name="Goodstein D."/>
            <person name="Barry K."/>
            <person name="Futrell-Griggs M."/>
            <person name="Abernathy B."/>
            <person name="Du J."/>
            <person name="Tian Z."/>
            <person name="Zhu L."/>
            <person name="Gill N."/>
            <person name="Joshi T."/>
            <person name="Libault M."/>
            <person name="Sethuraman A."/>
            <person name="Zhang X.-C."/>
            <person name="Shinozaki K."/>
            <person name="Nguyen H.T."/>
            <person name="Wing R.A."/>
            <person name="Cregan P."/>
            <person name="Specht J."/>
            <person name="Grimwood J."/>
            <person name="Rokhsar D."/>
            <person name="Stacey G."/>
            <person name="Shoemaker R.C."/>
            <person name="Jackson S.A."/>
        </authorList>
    </citation>
    <scope>NUCLEOTIDE SEQUENCE</scope>
    <source>
        <strain evidence="3">cv. Williams 82</strain>
        <tissue evidence="2">Callus</tissue>
    </source>
</reference>
<reference evidence="2" key="3">
    <citation type="submission" date="2018-07" db="EMBL/GenBank/DDBJ databases">
        <title>WGS assembly of Glycine max.</title>
        <authorList>
            <person name="Schmutz J."/>
            <person name="Cannon S."/>
            <person name="Schlueter J."/>
            <person name="Ma J."/>
            <person name="Mitros T."/>
            <person name="Nelson W."/>
            <person name="Hyten D."/>
            <person name="Song Q."/>
            <person name="Thelen J."/>
            <person name="Cheng J."/>
            <person name="Xu D."/>
            <person name="Hellsten U."/>
            <person name="May G."/>
            <person name="Yu Y."/>
            <person name="Sakurai T."/>
            <person name="Umezawa T."/>
            <person name="Bhattacharyya M."/>
            <person name="Sandhu D."/>
            <person name="Valliyodan B."/>
            <person name="Lindquist E."/>
            <person name="Peto M."/>
            <person name="Grant D."/>
            <person name="Shu S."/>
            <person name="Goodstein D."/>
            <person name="Barry K."/>
            <person name="Futrell-Griggs M."/>
            <person name="Abernathy B."/>
            <person name="Du J."/>
            <person name="Tian Z."/>
            <person name="Zhu L."/>
            <person name="Gill N."/>
            <person name="Joshi T."/>
            <person name="Libault M."/>
            <person name="Sethuraman A."/>
            <person name="Zhang X."/>
            <person name="Shinozaki K."/>
            <person name="Nguyen H."/>
            <person name="Wing R."/>
            <person name="Cregan P."/>
            <person name="Specht J."/>
            <person name="Grimwood J."/>
            <person name="Rokhsar D."/>
            <person name="Stacey G."/>
            <person name="Shoemaker R."/>
            <person name="Jackson S."/>
        </authorList>
    </citation>
    <scope>NUCLEOTIDE SEQUENCE</scope>
    <source>
        <tissue evidence="2">Callus</tissue>
    </source>
</reference>
<name>A0A0R0IGH8_SOYBN</name>
<dbReference type="PANTHER" id="PTHR34427:SF5">
    <property type="entry name" value="DUF4283 DOMAIN-CONTAINING PROTEIN"/>
    <property type="match status" value="1"/>
</dbReference>
<dbReference type="PANTHER" id="PTHR34427">
    <property type="entry name" value="DUF4283 DOMAIN PROTEIN"/>
    <property type="match status" value="1"/>
</dbReference>